<reference evidence="3" key="1">
    <citation type="submission" date="2018-09" db="EMBL/GenBank/DDBJ databases">
        <authorList>
            <person name="Zhu H."/>
        </authorList>
    </citation>
    <scope>NUCLEOTIDE SEQUENCE [LARGE SCALE GENOMIC DNA]</scope>
    <source>
        <strain evidence="3">K1R23-30</strain>
    </source>
</reference>
<dbReference type="RefSeq" id="WP_119768793.1">
    <property type="nucleotide sequence ID" value="NZ_QYUO01000001.1"/>
</dbReference>
<keyword evidence="1" id="KW-1133">Transmembrane helix</keyword>
<dbReference type="EMBL" id="QYUO01000001">
    <property type="protein sequence ID" value="RJF98849.1"/>
    <property type="molecule type" value="Genomic_DNA"/>
</dbReference>
<proteinExistence type="predicted"/>
<evidence type="ECO:0008006" key="4">
    <source>
        <dbReference type="Google" id="ProtNLM"/>
    </source>
</evidence>
<name>A0A3A3GD79_9BURK</name>
<evidence type="ECO:0000313" key="2">
    <source>
        <dbReference type="EMBL" id="RJF98849.1"/>
    </source>
</evidence>
<evidence type="ECO:0000313" key="3">
    <source>
        <dbReference type="Proteomes" id="UP000265955"/>
    </source>
</evidence>
<sequence length="185" mass="20892">MQTEKGKATVAVRYRARALGFTLFELVLSILVVSLFAGKMAERFVDYQEHAEKAAMEQTVGSIRSALNIRMAALIARGRSEDAVKLLDINPFSLLNEQQKNYAGEFYDVTGDIPTGSWYYDLRARQAVYLVQRGSHFVSSDNGKRIRFKTALVYNTPLPGETDNKSNDLGGVAFREVQPYKWEIR</sequence>
<comment type="caution">
    <text evidence="2">The sequence shown here is derived from an EMBL/GenBank/DDBJ whole genome shotgun (WGS) entry which is preliminary data.</text>
</comment>
<dbReference type="InterPro" id="IPR045584">
    <property type="entry name" value="Pilin-like"/>
</dbReference>
<keyword evidence="1" id="KW-0812">Transmembrane</keyword>
<dbReference type="Proteomes" id="UP000265955">
    <property type="component" value="Unassembled WGS sequence"/>
</dbReference>
<feature type="transmembrane region" description="Helical" evidence="1">
    <location>
        <begin position="18"/>
        <end position="38"/>
    </location>
</feature>
<keyword evidence="3" id="KW-1185">Reference proteome</keyword>
<keyword evidence="1" id="KW-0472">Membrane</keyword>
<dbReference type="SUPFAM" id="SSF54523">
    <property type="entry name" value="Pili subunits"/>
    <property type="match status" value="1"/>
</dbReference>
<organism evidence="2 3">
    <name type="scientific">Noviherbaspirillum saxi</name>
    <dbReference type="NCBI Taxonomy" id="2320863"/>
    <lineage>
        <taxon>Bacteria</taxon>
        <taxon>Pseudomonadati</taxon>
        <taxon>Pseudomonadota</taxon>
        <taxon>Betaproteobacteria</taxon>
        <taxon>Burkholderiales</taxon>
        <taxon>Oxalobacteraceae</taxon>
        <taxon>Noviherbaspirillum</taxon>
    </lineage>
</organism>
<accession>A0A3A3GD79</accession>
<protein>
    <recommendedName>
        <fullName evidence="4">General secretion pathway protein G</fullName>
    </recommendedName>
</protein>
<dbReference type="AlphaFoldDB" id="A0A3A3GD79"/>
<dbReference type="OrthoDB" id="5405523at2"/>
<evidence type="ECO:0000256" key="1">
    <source>
        <dbReference type="SAM" id="Phobius"/>
    </source>
</evidence>
<gene>
    <name evidence="2" type="ORF">D3871_10225</name>
</gene>